<dbReference type="AlphaFoldDB" id="A0A7W3M0T2"/>
<evidence type="ECO:0000256" key="2">
    <source>
        <dbReference type="SAM" id="Phobius"/>
    </source>
</evidence>
<evidence type="ECO:0000256" key="1">
    <source>
        <dbReference type="SAM" id="MobiDB-lite"/>
    </source>
</evidence>
<keyword evidence="5" id="KW-1185">Reference proteome</keyword>
<dbReference type="PANTHER" id="PTHR33371:SF16">
    <property type="entry name" value="MCE-FAMILY PROTEIN MCE3F"/>
    <property type="match status" value="1"/>
</dbReference>
<comment type="caution">
    <text evidence="4">The sequence shown here is derived from an EMBL/GenBank/DDBJ whole genome shotgun (WGS) entry which is preliminary data.</text>
</comment>
<keyword evidence="2" id="KW-0812">Transmembrane</keyword>
<organism evidence="4 5">
    <name type="scientific">Actinomadura namibiensis</name>
    <dbReference type="NCBI Taxonomy" id="182080"/>
    <lineage>
        <taxon>Bacteria</taxon>
        <taxon>Bacillati</taxon>
        <taxon>Actinomycetota</taxon>
        <taxon>Actinomycetes</taxon>
        <taxon>Streptosporangiales</taxon>
        <taxon>Thermomonosporaceae</taxon>
        <taxon>Actinomadura</taxon>
    </lineage>
</organism>
<dbReference type="RefSeq" id="WP_182849549.1">
    <property type="nucleotide sequence ID" value="NZ_BAAALP010000102.1"/>
</dbReference>
<keyword evidence="2" id="KW-0472">Membrane</keyword>
<feature type="transmembrane region" description="Helical" evidence="2">
    <location>
        <begin position="12"/>
        <end position="32"/>
    </location>
</feature>
<feature type="compositionally biased region" description="Polar residues" evidence="1">
    <location>
        <begin position="425"/>
        <end position="436"/>
    </location>
</feature>
<name>A0A7W3M0T2_ACTNM</name>
<dbReference type="InterPro" id="IPR005693">
    <property type="entry name" value="Mce"/>
</dbReference>
<dbReference type="InterPro" id="IPR003399">
    <property type="entry name" value="Mce/MlaD"/>
</dbReference>
<keyword evidence="2" id="KW-1133">Transmembrane helix</keyword>
<feature type="domain" description="Mce/MlaD" evidence="3">
    <location>
        <begin position="40"/>
        <end position="115"/>
    </location>
</feature>
<gene>
    <name evidence="4" type="ORF">HNR61_009457</name>
</gene>
<dbReference type="EMBL" id="JACJIA010000030">
    <property type="protein sequence ID" value="MBA8957758.1"/>
    <property type="molecule type" value="Genomic_DNA"/>
</dbReference>
<dbReference type="Proteomes" id="UP000572680">
    <property type="component" value="Unassembled WGS sequence"/>
</dbReference>
<reference evidence="4 5" key="1">
    <citation type="submission" date="2020-08" db="EMBL/GenBank/DDBJ databases">
        <title>Genomic Encyclopedia of Type Strains, Phase IV (KMG-IV): sequencing the most valuable type-strain genomes for metagenomic binning, comparative biology and taxonomic classification.</title>
        <authorList>
            <person name="Goeker M."/>
        </authorList>
    </citation>
    <scope>NUCLEOTIDE SEQUENCE [LARGE SCALE GENOMIC DNA]</scope>
    <source>
        <strain evidence="4 5">DSM 44197</strain>
    </source>
</reference>
<evidence type="ECO:0000313" key="4">
    <source>
        <dbReference type="EMBL" id="MBA8957758.1"/>
    </source>
</evidence>
<dbReference type="InterPro" id="IPR052336">
    <property type="entry name" value="MlaD_Phospholipid_Transporter"/>
</dbReference>
<dbReference type="PANTHER" id="PTHR33371">
    <property type="entry name" value="INTERMEMBRANE PHOSPHOLIPID TRANSPORT SYSTEM BINDING PROTEIN MLAD-RELATED"/>
    <property type="match status" value="1"/>
</dbReference>
<dbReference type="Pfam" id="PF02470">
    <property type="entry name" value="MlaD"/>
    <property type="match status" value="1"/>
</dbReference>
<evidence type="ECO:0000259" key="3">
    <source>
        <dbReference type="Pfam" id="PF02470"/>
    </source>
</evidence>
<evidence type="ECO:0000313" key="5">
    <source>
        <dbReference type="Proteomes" id="UP000572680"/>
    </source>
</evidence>
<dbReference type="GO" id="GO:0005576">
    <property type="term" value="C:extracellular region"/>
    <property type="evidence" value="ECO:0007669"/>
    <property type="project" value="TreeGrafter"/>
</dbReference>
<accession>A0A7W3M0T2</accession>
<proteinExistence type="predicted"/>
<sequence length="491" mass="52847">MILKRGVKIQLIVFALITVIGVTVVSVNYIGIGRGLLGRQYTAYVDLTDSGGVFTNAEVTYRGVAVGRVGPIQLTRDGIKVKLLLEKGRRIPREGTAAVVANRSAVGEQYIDLQPSRNTGPYLDQGAPYTIPRQMTRLPVSTAELLRNVDRLVTSVNPKDLGTIVDELDKAFSGSATDLQKILDDTDRLLETADRSFPDTKQLLDNSRTVLDTQRSQGANIRGFARNLNVLTGQLRRDDPAIRDVIDSTPGAVNQANGLVRDLSPTLPVLLANLTTTGQVVSARKDGLRSLFILYPVTLAGAFTVTPGDGTQHLGLALNIDSPPVCEKGYEGVQKRWPQFTERKKPLLDRGCTLPKDSPTAVRGSRNAPRQDIVGPTPQVPPGATDGAGFPEGGANGDSRAKRKDSQVKATDAKGGQKPAEQTERTSAQQQGNGSFLTFPAKTVELAGYDPSTGLVYGPDGKRYVMPRSAGNRQLGDESSWKWLLLGPLSQ</sequence>
<protein>
    <submittedName>
        <fullName evidence="4">Phospholipid/cholesterol/gamma-HCH transport system substrate-binding protein</fullName>
    </submittedName>
</protein>
<dbReference type="NCBIfam" id="TIGR00996">
    <property type="entry name" value="Mtu_fam_mce"/>
    <property type="match status" value="1"/>
</dbReference>
<feature type="region of interest" description="Disordered" evidence="1">
    <location>
        <begin position="341"/>
        <end position="436"/>
    </location>
</feature>